<name>A0A645AA23_9ZZZZ</name>
<protein>
    <recommendedName>
        <fullName evidence="2">Cobalt-zinc-cadmium resistance protein CzcC</fullName>
    </recommendedName>
</protein>
<dbReference type="PANTHER" id="PTHR30203:SF24">
    <property type="entry name" value="BLR4935 PROTEIN"/>
    <property type="match status" value="1"/>
</dbReference>
<evidence type="ECO:0008006" key="2">
    <source>
        <dbReference type="Google" id="ProtNLM"/>
    </source>
</evidence>
<dbReference type="AlphaFoldDB" id="A0A645AA23"/>
<gene>
    <name evidence="1" type="ORF">SDC9_96784</name>
</gene>
<comment type="caution">
    <text evidence="1">The sequence shown here is derived from an EMBL/GenBank/DDBJ whole genome shotgun (WGS) entry which is preliminary data.</text>
</comment>
<dbReference type="GO" id="GO:0015562">
    <property type="term" value="F:efflux transmembrane transporter activity"/>
    <property type="evidence" value="ECO:0007669"/>
    <property type="project" value="InterPro"/>
</dbReference>
<dbReference type="PANTHER" id="PTHR30203">
    <property type="entry name" value="OUTER MEMBRANE CATION EFFLUX PROTEIN"/>
    <property type="match status" value="1"/>
</dbReference>
<dbReference type="SUPFAM" id="SSF56954">
    <property type="entry name" value="Outer membrane efflux proteins (OEP)"/>
    <property type="match status" value="1"/>
</dbReference>
<dbReference type="InterPro" id="IPR010131">
    <property type="entry name" value="MdtP/NodT-like"/>
</dbReference>
<accession>A0A645AA23</accession>
<proteinExistence type="predicted"/>
<dbReference type="Pfam" id="PF02321">
    <property type="entry name" value="OEP"/>
    <property type="match status" value="1"/>
</dbReference>
<dbReference type="InterPro" id="IPR003423">
    <property type="entry name" value="OMP_efflux"/>
</dbReference>
<evidence type="ECO:0000313" key="1">
    <source>
        <dbReference type="EMBL" id="MPM50050.1"/>
    </source>
</evidence>
<organism evidence="1">
    <name type="scientific">bioreactor metagenome</name>
    <dbReference type="NCBI Taxonomy" id="1076179"/>
    <lineage>
        <taxon>unclassified sequences</taxon>
        <taxon>metagenomes</taxon>
        <taxon>ecological metagenomes</taxon>
    </lineage>
</organism>
<sequence length="411" mass="46195">MFILIATSVHSQQKVNISLKDFLERVRLNNLEYAAEKLNINIADAAIESAKVFNDPNVSIGYGSAEIYGMKMGSSIGVEVSKTISYGKRSAAIEYAMAEKELTKILLDDYFHNLRAYATSLWIDVIKRQRLYDVQMSTYQMVRELVAIDSLRQVEGWIGETDMTQSRVEAGIMYNELLNSEAELQHSYLNLTNVCGVSAADSIIIPSSNVIKHSRVFNLIELIKNAPLRRPDILAAAVGIDLSEKGLRVAKASNNLDIDIAIGMNLHKEAKNEIAPSPFHRDFSVSLSIPIPISTKLYNGEIKSASIKVQQSELKYKSLVQSMETEIIDSYNNYFKLDKQLKSYSNGLLLNAKNVLDEKKTGYRKGDTPFLEVLDAQRTYDSVLIMYFETMYNKSEALVKLEKAAGIWDIE</sequence>
<dbReference type="Gene3D" id="1.20.1600.10">
    <property type="entry name" value="Outer membrane efflux proteins (OEP)"/>
    <property type="match status" value="1"/>
</dbReference>
<reference evidence="1" key="1">
    <citation type="submission" date="2019-08" db="EMBL/GenBank/DDBJ databases">
        <authorList>
            <person name="Kucharzyk K."/>
            <person name="Murdoch R.W."/>
            <person name="Higgins S."/>
            <person name="Loffler F."/>
        </authorList>
    </citation>
    <scope>NUCLEOTIDE SEQUENCE</scope>
</reference>
<dbReference type="EMBL" id="VSSQ01012791">
    <property type="protein sequence ID" value="MPM50050.1"/>
    <property type="molecule type" value="Genomic_DNA"/>
</dbReference>